<dbReference type="PANTHER" id="PTHR16027">
    <property type="entry name" value="DILUTE DOMAIN-CONTAINING PROTEIN YPR089W"/>
    <property type="match status" value="1"/>
</dbReference>
<feature type="region of interest" description="Disordered" evidence="3">
    <location>
        <begin position="175"/>
        <end position="207"/>
    </location>
</feature>
<dbReference type="PROSITE" id="PS50088">
    <property type="entry name" value="ANK_REPEAT"/>
    <property type="match status" value="2"/>
</dbReference>
<keyword evidence="1" id="KW-0040">ANK repeat</keyword>
<dbReference type="SMART" id="SM00248">
    <property type="entry name" value="ANK"/>
    <property type="match status" value="2"/>
</dbReference>
<dbReference type="PANTHER" id="PTHR16027:SF6">
    <property type="entry name" value="DILUTE DOMAIN-CONTAINING PROTEIN"/>
    <property type="match status" value="1"/>
</dbReference>
<dbReference type="SMART" id="SM01132">
    <property type="entry name" value="DIL"/>
    <property type="match status" value="1"/>
</dbReference>
<organism evidence="5 6">
    <name type="scientific">Tilletiopsis washingtonensis</name>
    <dbReference type="NCBI Taxonomy" id="58919"/>
    <lineage>
        <taxon>Eukaryota</taxon>
        <taxon>Fungi</taxon>
        <taxon>Dikarya</taxon>
        <taxon>Basidiomycota</taxon>
        <taxon>Ustilaginomycotina</taxon>
        <taxon>Exobasidiomycetes</taxon>
        <taxon>Entylomatales</taxon>
        <taxon>Entylomatales incertae sedis</taxon>
        <taxon>Tilletiopsis</taxon>
    </lineage>
</organism>
<dbReference type="STRING" id="58919.A0A316ZC41"/>
<reference evidence="5 6" key="1">
    <citation type="journal article" date="2018" name="Mol. Biol. Evol.">
        <title>Broad Genomic Sampling Reveals a Smut Pathogenic Ancestry of the Fungal Clade Ustilaginomycotina.</title>
        <authorList>
            <person name="Kijpornyongpan T."/>
            <person name="Mondo S.J."/>
            <person name="Barry K."/>
            <person name="Sandor L."/>
            <person name="Lee J."/>
            <person name="Lipzen A."/>
            <person name="Pangilinan J."/>
            <person name="LaButti K."/>
            <person name="Hainaut M."/>
            <person name="Henrissat B."/>
            <person name="Grigoriev I.V."/>
            <person name="Spatafora J.W."/>
            <person name="Aime M.C."/>
        </authorList>
    </citation>
    <scope>NUCLEOTIDE SEQUENCE [LARGE SCALE GENOMIC DNA]</scope>
    <source>
        <strain evidence="5 6">MCA 4186</strain>
    </source>
</reference>
<dbReference type="GeneID" id="37267374"/>
<evidence type="ECO:0000313" key="6">
    <source>
        <dbReference type="Proteomes" id="UP000245946"/>
    </source>
</evidence>
<feature type="repeat" description="ANK" evidence="1">
    <location>
        <begin position="94"/>
        <end position="126"/>
    </location>
</feature>
<dbReference type="SUPFAM" id="SSF48403">
    <property type="entry name" value="Ankyrin repeat"/>
    <property type="match status" value="1"/>
</dbReference>
<feature type="non-terminal residue" evidence="5">
    <location>
        <position position="1"/>
    </location>
</feature>
<accession>A0A316ZC41</accession>
<dbReference type="Proteomes" id="UP000245946">
    <property type="component" value="Unassembled WGS sequence"/>
</dbReference>
<dbReference type="EMBL" id="KZ819291">
    <property type="protein sequence ID" value="PWN98594.1"/>
    <property type="molecule type" value="Genomic_DNA"/>
</dbReference>
<dbReference type="InterPro" id="IPR036770">
    <property type="entry name" value="Ankyrin_rpt-contain_sf"/>
</dbReference>
<dbReference type="AlphaFoldDB" id="A0A316ZC41"/>
<dbReference type="Pfam" id="PF12796">
    <property type="entry name" value="Ank_2"/>
    <property type="match status" value="1"/>
</dbReference>
<evidence type="ECO:0000259" key="4">
    <source>
        <dbReference type="PROSITE" id="PS51126"/>
    </source>
</evidence>
<feature type="compositionally biased region" description="Basic residues" evidence="3">
    <location>
        <begin position="222"/>
        <end position="232"/>
    </location>
</feature>
<evidence type="ECO:0000256" key="1">
    <source>
        <dbReference type="PROSITE-ProRule" id="PRU00023"/>
    </source>
</evidence>
<feature type="compositionally biased region" description="Polar residues" evidence="3">
    <location>
        <begin position="558"/>
        <end position="572"/>
    </location>
</feature>
<feature type="region of interest" description="Disordered" evidence="3">
    <location>
        <begin position="558"/>
        <end position="605"/>
    </location>
</feature>
<evidence type="ECO:0000256" key="3">
    <source>
        <dbReference type="SAM" id="MobiDB-lite"/>
    </source>
</evidence>
<feature type="coiled-coil region" evidence="2">
    <location>
        <begin position="793"/>
        <end position="822"/>
    </location>
</feature>
<dbReference type="InterPro" id="IPR002110">
    <property type="entry name" value="Ankyrin_rpt"/>
</dbReference>
<dbReference type="InterPro" id="IPR002710">
    <property type="entry name" value="Dilute_dom"/>
</dbReference>
<feature type="region of interest" description="Disordered" evidence="3">
    <location>
        <begin position="993"/>
        <end position="1042"/>
    </location>
</feature>
<feature type="region of interest" description="Disordered" evidence="3">
    <location>
        <begin position="222"/>
        <end position="287"/>
    </location>
</feature>
<feature type="compositionally biased region" description="Low complexity" evidence="3">
    <location>
        <begin position="238"/>
        <end position="260"/>
    </location>
</feature>
<name>A0A316ZC41_9BASI</name>
<dbReference type="PROSITE" id="PS51126">
    <property type="entry name" value="DILUTE"/>
    <property type="match status" value="1"/>
</dbReference>
<dbReference type="Pfam" id="PF01843">
    <property type="entry name" value="DIL"/>
    <property type="match status" value="1"/>
</dbReference>
<feature type="region of interest" description="Disordered" evidence="3">
    <location>
        <begin position="824"/>
        <end position="867"/>
    </location>
</feature>
<dbReference type="OrthoDB" id="426293at2759"/>
<feature type="compositionally biased region" description="Low complexity" evidence="3">
    <location>
        <begin position="1033"/>
        <end position="1042"/>
    </location>
</feature>
<feature type="repeat" description="ANK" evidence="1">
    <location>
        <begin position="127"/>
        <end position="159"/>
    </location>
</feature>
<keyword evidence="6" id="KW-1185">Reference proteome</keyword>
<dbReference type="PROSITE" id="PS50297">
    <property type="entry name" value="ANK_REP_REGION"/>
    <property type="match status" value="2"/>
</dbReference>
<dbReference type="CDD" id="cd15473">
    <property type="entry name" value="Myo5p-like_CBD_DIL_ANK"/>
    <property type="match status" value="1"/>
</dbReference>
<dbReference type="InterPro" id="IPR037986">
    <property type="entry name" value="Myo5p-like_CBD_DIL"/>
</dbReference>
<feature type="domain" description="Dilute" evidence="4">
    <location>
        <begin position="447"/>
        <end position="799"/>
    </location>
</feature>
<protein>
    <recommendedName>
        <fullName evidence="4">Dilute domain-containing protein</fullName>
    </recommendedName>
</protein>
<feature type="compositionally biased region" description="Basic and acidic residues" evidence="3">
    <location>
        <begin position="261"/>
        <end position="271"/>
    </location>
</feature>
<gene>
    <name evidence="5" type="ORF">FA09DRAFT_282382</name>
</gene>
<sequence>ALLHDALLDLCPTLPAVQALAGLDDAAFPGGAAERTARLTRALLRAASSGDTDLLSWMLQMRSQGLDARAYAEAQQREASAMRDVDLRSARDDDGTGPLVLASSAGHVDVVHMLVRAGADVDERDPCGWTPLMWATNSSNAPLVAFLLSQGADVEARSSKGTSCEDFILSAAPDNGTFPGPALGIPGPSSRIRSPAGRSASAMQRDDRQVVADLVHEQLLRQRRARQRRSGNHLRTLSSASSAGSYGPSTSPTKPSSLLSPHRDSSPERKGSFSPSAFGGRRLVGRNERNQLHEAELRARELAEGRRRALLDVAVMLEVEYSALVGEAPAQAHDESAAHRRRKKGRLGELAPPPPKVAHSGLASGCGAAEVGADPLSAEFIWERVTDDQMLVLGLHDVAPVLDDIISRSKPVRAPWTSRAAPANVVFLCARFACRFEDEELLEELMLGAVDRIEACIYAQPYNMTVLAFWLFNCTLLLHYTLRDAGLAASEAMLEFRPLLVDLINEVYVFVIRDAERRIDKIMDAAILDHDAIPGFEEVRFEGEWSFMKNLTGSVKSLSGASPGTPASSKRPLSQIFARGGPDPNAPIQQLGHARSPSGSASGGAASQLRAAAEIHAGRRMPSPLPIPPTMREASYDASVSDLLARPSPRTVTSLLTSTLHVLQLYEINPAIIVQALSQIFFWVGCELFNRVLTRKRYLCRSRAMQIRLNISALEDWARSNALPLSVVNAHLSPLSQLVSWLQCQSTLREFVDLIATMQGLRALNPLQLRRAVRDYRFEVGEPHMSAECTQYLEQLQKDWERAREDAEMQEADRQREEELAELRGRHEQRGGRGSGIHHRSGTATQHGNTPDSRSPSPPSRQGSAQDLSALAPAALVDSPGRRLSSTEALALKAHDDVDSLFQPGRGIGDYVPPWSGATAPAARSDAAQKPLVEGAKPGELLNSRDMLPFALPSRAEALIVSPGDAFGFGRGHFQGTGTPSLKSVRGDSLAPGFDGAASPAAGLDSRPASPSLSLVNGDDGRSTTGSDEMERGSVASGASSARSGLSAASRSSLFAQGKGIGAGAYWQPVPLLPEGLLDRIDRVARLSAAARPP</sequence>
<proteinExistence type="predicted"/>
<feature type="non-terminal residue" evidence="5">
    <location>
        <position position="1094"/>
    </location>
</feature>
<keyword evidence="2" id="KW-0175">Coiled coil</keyword>
<dbReference type="GO" id="GO:0051020">
    <property type="term" value="F:GTPase binding"/>
    <property type="evidence" value="ECO:0007669"/>
    <property type="project" value="TreeGrafter"/>
</dbReference>
<dbReference type="Gene3D" id="1.25.40.20">
    <property type="entry name" value="Ankyrin repeat-containing domain"/>
    <property type="match status" value="1"/>
</dbReference>
<dbReference type="RefSeq" id="XP_025598873.1">
    <property type="nucleotide sequence ID" value="XM_025739828.1"/>
</dbReference>
<feature type="region of interest" description="Disordered" evidence="3">
    <location>
        <begin position="329"/>
        <end position="361"/>
    </location>
</feature>
<dbReference type="InterPro" id="IPR052072">
    <property type="entry name" value="Vascular_dev_regulator"/>
</dbReference>
<evidence type="ECO:0000256" key="2">
    <source>
        <dbReference type="SAM" id="Coils"/>
    </source>
</evidence>
<evidence type="ECO:0000313" key="5">
    <source>
        <dbReference type="EMBL" id="PWN98594.1"/>
    </source>
</evidence>
<feature type="compositionally biased region" description="Low complexity" evidence="3">
    <location>
        <begin position="592"/>
        <end position="605"/>
    </location>
</feature>